<sequence>MESVAVAVIAAVGVVLAALVQAGRKENKSDHGIVADLLKGLHVDVQNVDSKLEGHIKQHSDLKNPPTTKK</sequence>
<organism evidence="6">
    <name type="scientific">uncultured Caudovirales phage</name>
    <dbReference type="NCBI Taxonomy" id="2100421"/>
    <lineage>
        <taxon>Viruses</taxon>
        <taxon>Duplodnaviria</taxon>
        <taxon>Heunggongvirae</taxon>
        <taxon>Uroviricota</taxon>
        <taxon>Caudoviricetes</taxon>
        <taxon>Peduoviridae</taxon>
        <taxon>Maltschvirus</taxon>
        <taxon>Maltschvirus maltsch</taxon>
    </lineage>
</organism>
<dbReference type="EMBL" id="LR796548">
    <property type="protein sequence ID" value="CAB4151084.1"/>
    <property type="molecule type" value="Genomic_DNA"/>
</dbReference>
<evidence type="ECO:0000313" key="8">
    <source>
        <dbReference type="EMBL" id="CAB4192035.1"/>
    </source>
</evidence>
<proteinExistence type="predicted"/>
<gene>
    <name evidence="6" type="ORF">UFOVP1031_86</name>
    <name evidence="7" type="ORF">UFOVP1172_49</name>
    <name evidence="8" type="ORF">UFOVP1240_111</name>
    <name evidence="9" type="ORF">UFOVP1486_11</name>
    <name evidence="11" type="ORF">UFOVP1578_1</name>
    <name evidence="10" type="ORF">UFOVP1630_150</name>
    <name evidence="1" type="ORF">UFOVP288_128</name>
    <name evidence="2" type="ORF">UFOVP483_68</name>
    <name evidence="3" type="ORF">UFOVP573_144</name>
    <name evidence="4" type="ORF">UFOVP769_128</name>
    <name evidence="5" type="ORF">UFOVP962_96</name>
</gene>
<evidence type="ECO:0000313" key="5">
    <source>
        <dbReference type="EMBL" id="CAB4174902.1"/>
    </source>
</evidence>
<reference evidence="6" key="1">
    <citation type="submission" date="2020-05" db="EMBL/GenBank/DDBJ databases">
        <authorList>
            <person name="Chiriac C."/>
            <person name="Salcher M."/>
            <person name="Ghai R."/>
            <person name="Kavagutti S V."/>
        </authorList>
    </citation>
    <scope>NUCLEOTIDE SEQUENCE</scope>
</reference>
<protein>
    <submittedName>
        <fullName evidence="6">Uncharacterized protein</fullName>
    </submittedName>
</protein>
<name>A0A6J5Q5C6_9CAUD</name>
<evidence type="ECO:0000313" key="10">
    <source>
        <dbReference type="EMBL" id="CAB4220221.1"/>
    </source>
</evidence>
<dbReference type="EMBL" id="LR798423">
    <property type="protein sequence ID" value="CAB5230408.1"/>
    <property type="molecule type" value="Genomic_DNA"/>
</dbReference>
<evidence type="ECO:0000313" key="3">
    <source>
        <dbReference type="EMBL" id="CAB4151084.1"/>
    </source>
</evidence>
<evidence type="ECO:0000313" key="2">
    <source>
        <dbReference type="EMBL" id="CAB4146106.1"/>
    </source>
</evidence>
<dbReference type="EMBL" id="LR796980">
    <property type="protein sequence ID" value="CAB4179389.1"/>
    <property type="molecule type" value="Genomic_DNA"/>
</dbReference>
<dbReference type="EMBL" id="LR797180">
    <property type="protein sequence ID" value="CAB4192035.1"/>
    <property type="molecule type" value="Genomic_DNA"/>
</dbReference>
<evidence type="ECO:0000313" key="1">
    <source>
        <dbReference type="EMBL" id="CAB4135776.1"/>
    </source>
</evidence>
<dbReference type="EMBL" id="LR797130">
    <property type="protein sequence ID" value="CAB4188647.1"/>
    <property type="molecule type" value="Genomic_DNA"/>
</dbReference>
<evidence type="ECO:0000313" key="7">
    <source>
        <dbReference type="EMBL" id="CAB4188647.1"/>
    </source>
</evidence>
<evidence type="ECO:0000313" key="6">
    <source>
        <dbReference type="EMBL" id="CAB4179389.1"/>
    </source>
</evidence>
<evidence type="ECO:0000313" key="4">
    <source>
        <dbReference type="EMBL" id="CAB4161614.1"/>
    </source>
</evidence>
<evidence type="ECO:0000313" key="9">
    <source>
        <dbReference type="EMBL" id="CAB4215834.1"/>
    </source>
</evidence>
<evidence type="ECO:0000313" key="11">
    <source>
        <dbReference type="EMBL" id="CAB5230408.1"/>
    </source>
</evidence>
<dbReference type="EMBL" id="LR797492">
    <property type="protein sequence ID" value="CAB4220221.1"/>
    <property type="molecule type" value="Genomic_DNA"/>
</dbReference>
<accession>A0A6J5Q5C6</accession>
<dbReference type="EMBL" id="LR796709">
    <property type="protein sequence ID" value="CAB4161614.1"/>
    <property type="molecule type" value="Genomic_DNA"/>
</dbReference>
<dbReference type="EMBL" id="LR796305">
    <property type="protein sequence ID" value="CAB4135776.1"/>
    <property type="molecule type" value="Genomic_DNA"/>
</dbReference>
<dbReference type="EMBL" id="LR796917">
    <property type="protein sequence ID" value="CAB4174902.1"/>
    <property type="molecule type" value="Genomic_DNA"/>
</dbReference>
<dbReference type="EMBL" id="LR796461">
    <property type="protein sequence ID" value="CAB4146106.1"/>
    <property type="molecule type" value="Genomic_DNA"/>
</dbReference>
<dbReference type="EMBL" id="LR797434">
    <property type="protein sequence ID" value="CAB4215834.1"/>
    <property type="molecule type" value="Genomic_DNA"/>
</dbReference>